<evidence type="ECO:0000313" key="2">
    <source>
        <dbReference type="Proteomes" id="UP000198796"/>
    </source>
</evidence>
<dbReference type="RefSeq" id="WP_092066542.1">
    <property type="nucleotide sequence ID" value="NZ_FOJU01000005.1"/>
</dbReference>
<dbReference type="InterPro" id="IPR025187">
    <property type="entry name" value="DUF4112"/>
</dbReference>
<dbReference type="PANTHER" id="PTHR35519">
    <property type="entry name" value="MEMBRANE PROTEINS"/>
    <property type="match status" value="1"/>
</dbReference>
<name>A0A1I0YKP8_9RHOB</name>
<evidence type="ECO:0008006" key="3">
    <source>
        <dbReference type="Google" id="ProtNLM"/>
    </source>
</evidence>
<dbReference type="EMBL" id="FOJU01000005">
    <property type="protein sequence ID" value="SFB13040.1"/>
    <property type="molecule type" value="Genomic_DNA"/>
</dbReference>
<dbReference type="AlphaFoldDB" id="A0A1I0YKP8"/>
<dbReference type="Proteomes" id="UP000198796">
    <property type="component" value="Unassembled WGS sequence"/>
</dbReference>
<gene>
    <name evidence="1" type="ORF">SAMN05421688_3129</name>
</gene>
<dbReference type="OrthoDB" id="513552at2"/>
<evidence type="ECO:0000313" key="1">
    <source>
        <dbReference type="EMBL" id="SFB13040.1"/>
    </source>
</evidence>
<dbReference type="Pfam" id="PF13430">
    <property type="entry name" value="DUF4112"/>
    <property type="match status" value="1"/>
</dbReference>
<proteinExistence type="predicted"/>
<organism evidence="1 2">
    <name type="scientific">Poseidonocella pacifica</name>
    <dbReference type="NCBI Taxonomy" id="871651"/>
    <lineage>
        <taxon>Bacteria</taxon>
        <taxon>Pseudomonadati</taxon>
        <taxon>Pseudomonadota</taxon>
        <taxon>Alphaproteobacteria</taxon>
        <taxon>Rhodobacterales</taxon>
        <taxon>Roseobacteraceae</taxon>
        <taxon>Poseidonocella</taxon>
    </lineage>
</organism>
<protein>
    <recommendedName>
        <fullName evidence="3">DUF4112 domain-containing protein</fullName>
    </recommendedName>
</protein>
<dbReference type="STRING" id="871651.SAMN05421688_3129"/>
<accession>A0A1I0YKP8</accession>
<dbReference type="PANTHER" id="PTHR35519:SF2">
    <property type="entry name" value="PH DOMAIN PROTEIN"/>
    <property type="match status" value="1"/>
</dbReference>
<keyword evidence="2" id="KW-1185">Reference proteome</keyword>
<reference evidence="1 2" key="1">
    <citation type="submission" date="2016-10" db="EMBL/GenBank/DDBJ databases">
        <authorList>
            <person name="de Groot N.N."/>
        </authorList>
    </citation>
    <scope>NUCLEOTIDE SEQUENCE [LARGE SCALE GENOMIC DNA]</scope>
    <source>
        <strain evidence="1 2">DSM 29316</strain>
    </source>
</reference>
<sequence>MTPAKTISPQASEAELLRIERLAERMDSAFRIPMTGIRIGWDSILGLIPGVGDTAALLPAAYILHKSYRLGAPPAVLGRMGINTAADWLLGSIPLVGDIFDIGFKGNRRNAALLRKHLQSTGHLTQTSGSAKTV</sequence>